<evidence type="ECO:0000256" key="2">
    <source>
        <dbReference type="ARBA" id="ARBA00022840"/>
    </source>
</evidence>
<dbReference type="InterPro" id="IPR041664">
    <property type="entry name" value="AAA_16"/>
</dbReference>
<organism evidence="4 5">
    <name type="scientific">Actinoplanes sichuanensis</name>
    <dbReference type="NCBI Taxonomy" id="512349"/>
    <lineage>
        <taxon>Bacteria</taxon>
        <taxon>Bacillati</taxon>
        <taxon>Actinomycetota</taxon>
        <taxon>Actinomycetes</taxon>
        <taxon>Micromonosporales</taxon>
        <taxon>Micromonosporaceae</taxon>
        <taxon>Actinoplanes</taxon>
    </lineage>
</organism>
<protein>
    <submittedName>
        <fullName evidence="4">AAA family ATPase</fullName>
    </submittedName>
</protein>
<proteinExistence type="predicted"/>
<comment type="caution">
    <text evidence="4">The sequence shown here is derived from an EMBL/GenBank/DDBJ whole genome shotgun (WGS) entry which is preliminary data.</text>
</comment>
<evidence type="ECO:0000256" key="1">
    <source>
        <dbReference type="ARBA" id="ARBA00022741"/>
    </source>
</evidence>
<reference evidence="5" key="1">
    <citation type="journal article" date="2019" name="Int. J. Syst. Evol. Microbiol.">
        <title>The Global Catalogue of Microorganisms (GCM) 10K type strain sequencing project: providing services to taxonomists for standard genome sequencing and annotation.</title>
        <authorList>
            <consortium name="The Broad Institute Genomics Platform"/>
            <consortium name="The Broad Institute Genome Sequencing Center for Infectious Disease"/>
            <person name="Wu L."/>
            <person name="Ma J."/>
        </authorList>
    </citation>
    <scope>NUCLEOTIDE SEQUENCE [LARGE SCALE GENOMIC DNA]</scope>
    <source>
        <strain evidence="5">CCM 7526</strain>
    </source>
</reference>
<evidence type="ECO:0000313" key="4">
    <source>
        <dbReference type="EMBL" id="MFD1369447.1"/>
    </source>
</evidence>
<accession>A0ABW4AHH1</accession>
<keyword evidence="5" id="KW-1185">Reference proteome</keyword>
<dbReference type="RefSeq" id="WP_378078945.1">
    <property type="nucleotide sequence ID" value="NZ_JBHTMK010000040.1"/>
</dbReference>
<keyword evidence="2" id="KW-0067">ATP-binding</keyword>
<sequence>MIAAPAVHILGRADTLADIGRLTSAAAAGRGGVLVISAGPGEGRTALLHAVAAAADDWTVLTATGFDDERDLPYASLQTLLTPLRDRIAGPTPATRDALSNVDGGNPGDPLAVGLAALSLLRTATRTRPVLCLIDDAHLLDPHSWRAVLFAARRIGTERIAIVASVPTGTEPPGLPVHRLAPLGPVDARRLLAGHAPDLAEDVAGTIAEIAAGHPGALIDLVRALTPEQRRGYAPPPETLPLDSPLRRRLAAELDSLPPRTRDLLLLAAAA</sequence>
<dbReference type="PANTHER" id="PTHR16305">
    <property type="entry name" value="TESTICULAR SOLUBLE ADENYLYL CYCLASE"/>
    <property type="match status" value="1"/>
</dbReference>
<evidence type="ECO:0000259" key="3">
    <source>
        <dbReference type="Pfam" id="PF13191"/>
    </source>
</evidence>
<dbReference type="SUPFAM" id="SSF52540">
    <property type="entry name" value="P-loop containing nucleoside triphosphate hydrolases"/>
    <property type="match status" value="1"/>
</dbReference>
<gene>
    <name evidence="4" type="ORF">ACFQ5G_29265</name>
</gene>
<feature type="non-terminal residue" evidence="4">
    <location>
        <position position="271"/>
    </location>
</feature>
<dbReference type="InterPro" id="IPR027417">
    <property type="entry name" value="P-loop_NTPase"/>
</dbReference>
<dbReference type="PANTHER" id="PTHR16305:SF35">
    <property type="entry name" value="TRANSCRIPTIONAL ACTIVATOR DOMAIN"/>
    <property type="match status" value="1"/>
</dbReference>
<feature type="domain" description="Orc1-like AAA ATPase" evidence="3">
    <location>
        <begin position="10"/>
        <end position="156"/>
    </location>
</feature>
<evidence type="ECO:0000313" key="5">
    <source>
        <dbReference type="Proteomes" id="UP001597183"/>
    </source>
</evidence>
<name>A0ABW4AHH1_9ACTN</name>
<dbReference type="Pfam" id="PF13191">
    <property type="entry name" value="AAA_16"/>
    <property type="match status" value="1"/>
</dbReference>
<dbReference type="Proteomes" id="UP001597183">
    <property type="component" value="Unassembled WGS sequence"/>
</dbReference>
<keyword evidence="1" id="KW-0547">Nucleotide-binding</keyword>
<dbReference type="EMBL" id="JBHTMK010000040">
    <property type="protein sequence ID" value="MFD1369447.1"/>
    <property type="molecule type" value="Genomic_DNA"/>
</dbReference>